<organism evidence="3 4">
    <name type="scientific">Aldrovandia affinis</name>
    <dbReference type="NCBI Taxonomy" id="143900"/>
    <lineage>
        <taxon>Eukaryota</taxon>
        <taxon>Metazoa</taxon>
        <taxon>Chordata</taxon>
        <taxon>Craniata</taxon>
        <taxon>Vertebrata</taxon>
        <taxon>Euteleostomi</taxon>
        <taxon>Actinopterygii</taxon>
        <taxon>Neopterygii</taxon>
        <taxon>Teleostei</taxon>
        <taxon>Notacanthiformes</taxon>
        <taxon>Halosauridae</taxon>
        <taxon>Aldrovandia</taxon>
    </lineage>
</organism>
<keyword evidence="4" id="KW-1185">Reference proteome</keyword>
<dbReference type="EMBL" id="JAINUG010000097">
    <property type="protein sequence ID" value="KAJ8397458.1"/>
    <property type="molecule type" value="Genomic_DNA"/>
</dbReference>
<dbReference type="InterPro" id="IPR035892">
    <property type="entry name" value="C2_domain_sf"/>
</dbReference>
<gene>
    <name evidence="3" type="ORF">AAFF_G00437340</name>
</gene>
<protein>
    <recommendedName>
        <fullName evidence="2">C2 domain-containing protein</fullName>
    </recommendedName>
</protein>
<dbReference type="Proteomes" id="UP001221898">
    <property type="component" value="Unassembled WGS sequence"/>
</dbReference>
<dbReference type="Pfam" id="PF00168">
    <property type="entry name" value="C2"/>
    <property type="match status" value="1"/>
</dbReference>
<dbReference type="InterPro" id="IPR000008">
    <property type="entry name" value="C2_dom"/>
</dbReference>
<dbReference type="SUPFAM" id="SSF49562">
    <property type="entry name" value="C2 domain (Calcium/lipid-binding domain, CaLB)"/>
    <property type="match status" value="1"/>
</dbReference>
<evidence type="ECO:0000256" key="1">
    <source>
        <dbReference type="SAM" id="MobiDB-lite"/>
    </source>
</evidence>
<dbReference type="PANTHER" id="PTHR20837">
    <property type="entry name" value="CENTROSOMAL PROTEIN-RELATED"/>
    <property type="match status" value="1"/>
</dbReference>
<dbReference type="GO" id="GO:0035869">
    <property type="term" value="C:ciliary transition zone"/>
    <property type="evidence" value="ECO:0007669"/>
    <property type="project" value="TreeGrafter"/>
</dbReference>
<dbReference type="InterPro" id="IPR052434">
    <property type="entry name" value="Tectonic-like_complex_comp"/>
</dbReference>
<accession>A0AAD7S7Z8</accession>
<dbReference type="Pfam" id="PF24652">
    <property type="entry name" value="CEP76_C"/>
    <property type="match status" value="1"/>
</dbReference>
<dbReference type="Pfam" id="PF24656">
    <property type="entry name" value="CEPT76_peptidase"/>
    <property type="match status" value="1"/>
</dbReference>
<dbReference type="GO" id="GO:1905515">
    <property type="term" value="P:non-motile cilium assembly"/>
    <property type="evidence" value="ECO:0007669"/>
    <property type="project" value="TreeGrafter"/>
</dbReference>
<evidence type="ECO:0000313" key="4">
    <source>
        <dbReference type="Proteomes" id="UP001221898"/>
    </source>
</evidence>
<dbReference type="PROSITE" id="PS50004">
    <property type="entry name" value="C2"/>
    <property type="match status" value="1"/>
</dbReference>
<feature type="domain" description="C2" evidence="2">
    <location>
        <begin position="141"/>
        <end position="310"/>
    </location>
</feature>
<name>A0AAD7S7Z8_9TELE</name>
<proteinExistence type="predicted"/>
<dbReference type="AlphaFoldDB" id="A0AAD7S7Z8"/>
<dbReference type="PANTHER" id="PTHR20837:SF7">
    <property type="entry name" value="COILED-COIL AND C2 DOMAIN-CONTAINING PROTEIN 2A"/>
    <property type="match status" value="1"/>
</dbReference>
<comment type="caution">
    <text evidence="3">The sequence shown here is derived from an EMBL/GenBank/DDBJ whole genome shotgun (WGS) entry which is preliminary data.</text>
</comment>
<feature type="region of interest" description="Disordered" evidence="1">
    <location>
        <begin position="573"/>
        <end position="605"/>
    </location>
</feature>
<evidence type="ECO:0000313" key="3">
    <source>
        <dbReference type="EMBL" id="KAJ8397458.1"/>
    </source>
</evidence>
<sequence>MQLLMVASSGELQVPEYFRLEQLQEEFNFVSSEELQRSRRFRLLTLRSQEVAEFRNYRGIPAVEREVSDKVFQDYEKRLQEGEIIDTKDHLDAHRALVAKYLQKVRESVVNLQEEEVPSIGALGLNLFKLAEPKRPLKPQRKERKKVTAQNLSDGDIRLLVNILRAYDIPIRKPLSSKASVASRSVRSFTEPFAAGQTSQSATQGSDWPINQVQPFVEVTFQRTVRQTTAADGPNPCWNEELDLPFSTSSLQSVRDEVFINIFDQVLHDVVEDERERGSAIHTCIEKHWLGSVKIPFSTIYFQSRIDGTFKVHMPPVLLGYSKERSLSSESGYDAVRSLSEGTFITLFITIQPQLIPGETVREKFDTQEEEKLLLMADSFERDAVLRFPGRPCLSTVIDISGKTVFITRFIRPLAPRSCWTSSPTAPRRPRCICAAIRLSELVARYVSLIPSLPDSVSFSGICDLWSTCDQFLSLLAGDEEEHAVLLCNYFLSMGKKTWLIIGTAIPEGPTAYVLTYEQSRFVIWNPISGQYYGQYDTFCPLQAVGCLVNAENVWFNTQMAVQRPAGAVGVSTHGQSGLCGTPGQDREDSEGEDHGMAPPPPNPLEPVLHLHPTPLPAQTGAEWGRDVGEEHRLELQSMLGDYRISGFPLHMPFSEMRPLVEAVYSTGVHNVEASNVEFALAVHVHPYPNNVLSVWVYLASLVRTK</sequence>
<dbReference type="GO" id="GO:1904491">
    <property type="term" value="P:protein localization to ciliary transition zone"/>
    <property type="evidence" value="ECO:0007669"/>
    <property type="project" value="TreeGrafter"/>
</dbReference>
<dbReference type="InterPro" id="IPR056288">
    <property type="entry name" value="CEP76_C"/>
</dbReference>
<dbReference type="SMART" id="SM00239">
    <property type="entry name" value="C2"/>
    <property type="match status" value="1"/>
</dbReference>
<dbReference type="Gene3D" id="2.60.40.150">
    <property type="entry name" value="C2 domain"/>
    <property type="match status" value="1"/>
</dbReference>
<evidence type="ECO:0000259" key="2">
    <source>
        <dbReference type="PROSITE" id="PS50004"/>
    </source>
</evidence>
<dbReference type="InterPro" id="IPR056290">
    <property type="entry name" value="CEPT76/DRC7_peptidase-like_dom"/>
</dbReference>
<reference evidence="3" key="1">
    <citation type="journal article" date="2023" name="Science">
        <title>Genome structures resolve the early diversification of teleost fishes.</title>
        <authorList>
            <person name="Parey E."/>
            <person name="Louis A."/>
            <person name="Montfort J."/>
            <person name="Bouchez O."/>
            <person name="Roques C."/>
            <person name="Iampietro C."/>
            <person name="Lluch J."/>
            <person name="Castinel A."/>
            <person name="Donnadieu C."/>
            <person name="Desvignes T."/>
            <person name="Floi Bucao C."/>
            <person name="Jouanno E."/>
            <person name="Wen M."/>
            <person name="Mejri S."/>
            <person name="Dirks R."/>
            <person name="Jansen H."/>
            <person name="Henkel C."/>
            <person name="Chen W.J."/>
            <person name="Zahm M."/>
            <person name="Cabau C."/>
            <person name="Klopp C."/>
            <person name="Thompson A.W."/>
            <person name="Robinson-Rechavi M."/>
            <person name="Braasch I."/>
            <person name="Lecointre G."/>
            <person name="Bobe J."/>
            <person name="Postlethwait J.H."/>
            <person name="Berthelot C."/>
            <person name="Roest Crollius H."/>
            <person name="Guiguen Y."/>
        </authorList>
    </citation>
    <scope>NUCLEOTIDE SEQUENCE</scope>
    <source>
        <strain evidence="3">NC1722</strain>
    </source>
</reference>